<dbReference type="InterPro" id="IPR036388">
    <property type="entry name" value="WH-like_DNA-bd_sf"/>
</dbReference>
<keyword evidence="2" id="KW-0808">Transferase</keyword>
<dbReference type="Pfam" id="PF00891">
    <property type="entry name" value="Methyltransf_2"/>
    <property type="match status" value="1"/>
</dbReference>
<sequence length="449" mass="50343">MVHIAQDPPAGPAPTLRPRLSELAAQIAENAKILEDYIESQGLPYPSFAADGPSKFPLPPAAGSTPEVEKLHAARLQVLQASKSILDLTAGPSEMLLWLVWGFNDTSTIHVIHHFKIAQLVPENGDISFADLSKLVNISSLKLRQILRYAMTNRIFCEPRQGYIGHTALSLLLRDENSPEWAWIGYNTQELCRTGPALVPCLEKFPHSQELDETPWSMAHNDQGFFDYMDKNPESAKRFGVCMSLWSSGDGLKVAPLVTGYDWGKLPEGATVVDVGGATGFVSLEIAKANPSLKFIIEDIAPLSLEEGKRNLARDHPDLVERFEFRQHDFMTEQPVKGADVYLVRFILHDWPDKYVHQILKSLIPAFKNGTKLIVSDFVLPPANILPAREERTVRALDLIIFKAYNSNEREEGDWRRLFAEVDPRLRVDSITRPASSLLWVLEVTFVDE</sequence>
<evidence type="ECO:0000256" key="2">
    <source>
        <dbReference type="ARBA" id="ARBA00022679"/>
    </source>
</evidence>
<dbReference type="GO" id="GO:0008171">
    <property type="term" value="F:O-methyltransferase activity"/>
    <property type="evidence" value="ECO:0007669"/>
    <property type="project" value="InterPro"/>
</dbReference>
<dbReference type="SUPFAM" id="SSF46785">
    <property type="entry name" value="Winged helix' DNA-binding domain"/>
    <property type="match status" value="1"/>
</dbReference>
<keyword evidence="6" id="KW-1185">Reference proteome</keyword>
<evidence type="ECO:0000256" key="1">
    <source>
        <dbReference type="ARBA" id="ARBA00022603"/>
    </source>
</evidence>
<dbReference type="PROSITE" id="PS51683">
    <property type="entry name" value="SAM_OMT_II"/>
    <property type="match status" value="1"/>
</dbReference>
<dbReference type="InterPro" id="IPR016461">
    <property type="entry name" value="COMT-like"/>
</dbReference>
<proteinExistence type="predicted"/>
<gene>
    <name evidence="5" type="ORF">TWF506_000844</name>
</gene>
<organism evidence="5 6">
    <name type="scientific">Arthrobotrys conoides</name>
    <dbReference type="NCBI Taxonomy" id="74498"/>
    <lineage>
        <taxon>Eukaryota</taxon>
        <taxon>Fungi</taxon>
        <taxon>Dikarya</taxon>
        <taxon>Ascomycota</taxon>
        <taxon>Pezizomycotina</taxon>
        <taxon>Orbiliomycetes</taxon>
        <taxon>Orbiliales</taxon>
        <taxon>Orbiliaceae</taxon>
        <taxon>Arthrobotrys</taxon>
    </lineage>
</organism>
<dbReference type="PANTHER" id="PTHR43712:SF16">
    <property type="entry name" value="O-METHYLTRANSFERASE ELCB"/>
    <property type="match status" value="1"/>
</dbReference>
<name>A0AAN8RQV2_9PEZI</name>
<dbReference type="Proteomes" id="UP001307849">
    <property type="component" value="Unassembled WGS sequence"/>
</dbReference>
<dbReference type="CDD" id="cd02440">
    <property type="entry name" value="AdoMet_MTases"/>
    <property type="match status" value="1"/>
</dbReference>
<feature type="domain" description="O-methyltransferase C-terminal" evidence="4">
    <location>
        <begin position="212"/>
        <end position="420"/>
    </location>
</feature>
<dbReference type="Gene3D" id="3.40.50.150">
    <property type="entry name" value="Vaccinia Virus protein VP39"/>
    <property type="match status" value="1"/>
</dbReference>
<dbReference type="Gene3D" id="1.10.10.10">
    <property type="entry name" value="Winged helix-like DNA-binding domain superfamily/Winged helix DNA-binding domain"/>
    <property type="match status" value="1"/>
</dbReference>
<evidence type="ECO:0000313" key="6">
    <source>
        <dbReference type="Proteomes" id="UP001307849"/>
    </source>
</evidence>
<dbReference type="AlphaFoldDB" id="A0AAN8RQV2"/>
<protein>
    <recommendedName>
        <fullName evidence="4">O-methyltransferase C-terminal domain-containing protein</fullName>
    </recommendedName>
</protein>
<reference evidence="5 6" key="1">
    <citation type="submission" date="2019-10" db="EMBL/GenBank/DDBJ databases">
        <authorList>
            <person name="Palmer J.M."/>
        </authorList>
    </citation>
    <scope>NUCLEOTIDE SEQUENCE [LARGE SCALE GENOMIC DNA]</scope>
    <source>
        <strain evidence="5 6">TWF506</strain>
    </source>
</reference>
<keyword evidence="3" id="KW-0949">S-adenosyl-L-methionine</keyword>
<dbReference type="InterPro" id="IPR001077">
    <property type="entry name" value="COMT_C"/>
</dbReference>
<evidence type="ECO:0000259" key="4">
    <source>
        <dbReference type="Pfam" id="PF00891"/>
    </source>
</evidence>
<evidence type="ECO:0000313" key="5">
    <source>
        <dbReference type="EMBL" id="KAK6520592.1"/>
    </source>
</evidence>
<keyword evidence="1" id="KW-0489">Methyltransferase</keyword>
<accession>A0AAN8RQV2</accession>
<dbReference type="InterPro" id="IPR036390">
    <property type="entry name" value="WH_DNA-bd_sf"/>
</dbReference>
<dbReference type="GO" id="GO:0032259">
    <property type="term" value="P:methylation"/>
    <property type="evidence" value="ECO:0007669"/>
    <property type="project" value="UniProtKB-KW"/>
</dbReference>
<dbReference type="EMBL" id="JAVHJM010000001">
    <property type="protein sequence ID" value="KAK6520592.1"/>
    <property type="molecule type" value="Genomic_DNA"/>
</dbReference>
<evidence type="ECO:0000256" key="3">
    <source>
        <dbReference type="ARBA" id="ARBA00022691"/>
    </source>
</evidence>
<dbReference type="SUPFAM" id="SSF53335">
    <property type="entry name" value="S-adenosyl-L-methionine-dependent methyltransferases"/>
    <property type="match status" value="1"/>
</dbReference>
<dbReference type="InterPro" id="IPR029063">
    <property type="entry name" value="SAM-dependent_MTases_sf"/>
</dbReference>
<dbReference type="PANTHER" id="PTHR43712">
    <property type="entry name" value="PUTATIVE (AFU_ORTHOLOGUE AFUA_4G14580)-RELATED"/>
    <property type="match status" value="1"/>
</dbReference>
<comment type="caution">
    <text evidence="5">The sequence shown here is derived from an EMBL/GenBank/DDBJ whole genome shotgun (WGS) entry which is preliminary data.</text>
</comment>